<evidence type="ECO:0000313" key="5">
    <source>
        <dbReference type="Proteomes" id="UP000677234"/>
    </source>
</evidence>
<protein>
    <submittedName>
        <fullName evidence="2">S-layer homology domain-containing protein</fullName>
    </submittedName>
</protein>
<reference evidence="3" key="2">
    <citation type="submission" date="2021-04" db="EMBL/GenBank/DDBJ databases">
        <title>Brevibacillus composti FJAT-54423, complete genome.</title>
        <authorList>
            <person name="Tang R."/>
        </authorList>
    </citation>
    <scope>NUCLEOTIDE SEQUENCE</scope>
    <source>
        <strain evidence="3">FJAT-54424</strain>
    </source>
</reference>
<dbReference type="Pfam" id="PF00395">
    <property type="entry name" value="SLH"/>
    <property type="match status" value="3"/>
</dbReference>
<dbReference type="Proteomes" id="UP000595847">
    <property type="component" value="Chromosome"/>
</dbReference>
<dbReference type="EMBL" id="CP073708">
    <property type="protein sequence ID" value="QUO43783.1"/>
    <property type="molecule type" value="Genomic_DNA"/>
</dbReference>
<name>A0A7T5EQ61_9BACL</name>
<feature type="domain" description="SLH" evidence="1">
    <location>
        <begin position="1221"/>
        <end position="1290"/>
    </location>
</feature>
<dbReference type="PANTHER" id="PTHR43308:SF5">
    <property type="entry name" value="S-LAYER PROTEIN _ PEPTIDOGLYCAN ENDO-BETA-N-ACETYLGLUCOSAMINIDASE"/>
    <property type="match status" value="1"/>
</dbReference>
<evidence type="ECO:0000313" key="3">
    <source>
        <dbReference type="EMBL" id="QUO43783.1"/>
    </source>
</evidence>
<dbReference type="InterPro" id="IPR051465">
    <property type="entry name" value="Cell_Envelope_Struct_Comp"/>
</dbReference>
<dbReference type="EMBL" id="CP066308">
    <property type="protein sequence ID" value="QQE76715.1"/>
    <property type="molecule type" value="Genomic_DNA"/>
</dbReference>
<evidence type="ECO:0000313" key="2">
    <source>
        <dbReference type="EMBL" id="QQE76715.1"/>
    </source>
</evidence>
<gene>
    <name evidence="2" type="ORF">JD108_20550</name>
    <name evidence="3" type="ORF">KDJ56_20485</name>
</gene>
<evidence type="ECO:0000313" key="4">
    <source>
        <dbReference type="Proteomes" id="UP000595847"/>
    </source>
</evidence>
<dbReference type="PROSITE" id="PS51272">
    <property type="entry name" value="SLH"/>
    <property type="match status" value="3"/>
</dbReference>
<proteinExistence type="predicted"/>
<organism evidence="2 4">
    <name type="scientific">Brevibacillus composti</name>
    <dbReference type="NCBI Taxonomy" id="2796470"/>
    <lineage>
        <taxon>Bacteria</taxon>
        <taxon>Bacillati</taxon>
        <taxon>Bacillota</taxon>
        <taxon>Bacilli</taxon>
        <taxon>Bacillales</taxon>
        <taxon>Paenibacillaceae</taxon>
        <taxon>Brevibacillus</taxon>
    </lineage>
</organism>
<dbReference type="KEGG" id="bcop:JD108_20550"/>
<keyword evidence="5" id="KW-1185">Reference proteome</keyword>
<dbReference type="Proteomes" id="UP000677234">
    <property type="component" value="Chromosome"/>
</dbReference>
<evidence type="ECO:0000259" key="1">
    <source>
        <dbReference type="PROSITE" id="PS51272"/>
    </source>
</evidence>
<accession>A0A7T5EQ61</accession>
<reference evidence="2 4" key="1">
    <citation type="submission" date="2020-12" db="EMBL/GenBank/DDBJ databases">
        <title>strain FJAT-54423T represents a novel species of the genus Brevibacillus.</title>
        <authorList>
            <person name="Tang R."/>
        </authorList>
    </citation>
    <scope>NUCLEOTIDE SEQUENCE [LARGE SCALE GENOMIC DNA]</scope>
    <source>
        <strain evidence="2 4">FJAT-54423</strain>
    </source>
</reference>
<feature type="domain" description="SLH" evidence="1">
    <location>
        <begin position="1153"/>
        <end position="1216"/>
    </location>
</feature>
<dbReference type="PANTHER" id="PTHR43308">
    <property type="entry name" value="OUTER MEMBRANE PROTEIN ALPHA-RELATED"/>
    <property type="match status" value="1"/>
</dbReference>
<feature type="domain" description="SLH" evidence="1">
    <location>
        <begin position="1078"/>
        <end position="1141"/>
    </location>
</feature>
<sequence>MAAEKPIILEDAFNGKGTSVVDAYTYGSSKITISGTLGGGITANSLRVKITLGNGTVVPGMDKLTPKVVGNTFTFHDISLQPGLNIISFYQIIGSSEINHLQFYVNYNDTPIIEEITVEDTTLNPSGITYYSMPSSTRMVLNMNGKALNADNVIVENVSKGEVVQGSVSKTTGFFSLKLPVMFGENTLRFTAMNQNKTVGTIERKLVVVTTSVGEADLLYNLSINGDRLMPDSEDEVVNNTVRVKESGNTNLKIEATALLQYDKDNANRPFDSMSYVIKEEGASSETVYPINTPVSKPANDGFTEYTLVEDILAAFTPGKKYSVWLVYKYKESAEPDADTTSIDVRRYQYTFQAVDESAPQFISGTYLAAPLSTSRTNTLLGVPAELLITGDFIDQVSWYKIYLNEKQLHNSMYSIDVKEAKDANDVTIPDRYVATITLKSPDAGTGNLKINYENPDPDIGIMATVQYPIKWQVAPYVQLTYKSSNGADNSFYDGFQINSESDIPTKLNGRVYNFDLKAVTPAPNPPELENLRAELNGHKLKVDFTDTATGEFSISKAELTKEVGSTSILKKGTNTLKITLNPVAKPGATPVVFTYEILYITAKAPSIEEVKLWGIFNGKETELTQSSSGGSYETGAAFLSKFSFKVKDASKLYVEKNGKRIVDFVNDNGSWKSIDTGKEYQEALQELPGSLQEFFGSDSNIKRSGSSFEGAVSASKYNRMLDKAQQAAKGSGEQKNEEQERLLSLLPLTLKKNNTTIYTIVAEDESGTIVRYNIKINQKTNTWEILSPTKARPTDPYITVNSNSAYIKIFAEKADKVLFGKIEAKTSNRTDPDFEFDRDFAKAVPKTYYVFTATVPLKSGLNSVKYTIQVGDVTYNDQIQIFNANSTVDGAEYRDVLGKKVSFQAFNKGLELKFPTGTVLLSPSNNRAGEEVKNPTEDIFVDTPLYFGIADRTTGQVNISGNSMESRLVLDERFNYASPLYYIDAGDVKNPGGRDPYYDENDGREFRDRYDENLVPSREGTLSIQYDSSIVNAANNIMTVFYHNGFEWKNVGGVVNTGKKTITVPFRGFGYYMVMKNRESFEDVVFHDFARDAMETLYSKGIMPAYSYSTFGANRDMSRGEFATMLVKALDLPINAGPYYDNNETDPVQPTFLDVRPRPVHWDYDYKYIETAARAGIIRGKIPGYFRPDDPLTREEAAVMISRALNLKLGTPESSAQALNKMFTDGKDVSYYATASVLAVAKAKLMNGEPDDPSAKKPTFSFKPENNLTRAEMAVITIRVMTQLKKLPK</sequence>
<dbReference type="InterPro" id="IPR001119">
    <property type="entry name" value="SLH_dom"/>
</dbReference>